<evidence type="ECO:0000313" key="2">
    <source>
        <dbReference type="Proteomes" id="UP000799118"/>
    </source>
</evidence>
<protein>
    <submittedName>
        <fullName evidence="1">Uncharacterized protein</fullName>
    </submittedName>
</protein>
<organism evidence="1 2">
    <name type="scientific">Gymnopus androsaceus JB14</name>
    <dbReference type="NCBI Taxonomy" id="1447944"/>
    <lineage>
        <taxon>Eukaryota</taxon>
        <taxon>Fungi</taxon>
        <taxon>Dikarya</taxon>
        <taxon>Basidiomycota</taxon>
        <taxon>Agaricomycotina</taxon>
        <taxon>Agaricomycetes</taxon>
        <taxon>Agaricomycetidae</taxon>
        <taxon>Agaricales</taxon>
        <taxon>Marasmiineae</taxon>
        <taxon>Omphalotaceae</taxon>
        <taxon>Gymnopus</taxon>
    </lineage>
</organism>
<evidence type="ECO:0000313" key="1">
    <source>
        <dbReference type="EMBL" id="KAE9391887.1"/>
    </source>
</evidence>
<reference evidence="1" key="1">
    <citation type="journal article" date="2019" name="Environ. Microbiol.">
        <title>Fungal ecological strategies reflected in gene transcription - a case study of two litter decomposers.</title>
        <authorList>
            <person name="Barbi F."/>
            <person name="Kohler A."/>
            <person name="Barry K."/>
            <person name="Baskaran P."/>
            <person name="Daum C."/>
            <person name="Fauchery L."/>
            <person name="Ihrmark K."/>
            <person name="Kuo A."/>
            <person name="LaButti K."/>
            <person name="Lipzen A."/>
            <person name="Morin E."/>
            <person name="Grigoriev I.V."/>
            <person name="Henrissat B."/>
            <person name="Lindahl B."/>
            <person name="Martin F."/>
        </authorList>
    </citation>
    <scope>NUCLEOTIDE SEQUENCE</scope>
    <source>
        <strain evidence="1">JB14</strain>
    </source>
</reference>
<keyword evidence="2" id="KW-1185">Reference proteome</keyword>
<dbReference type="Proteomes" id="UP000799118">
    <property type="component" value="Unassembled WGS sequence"/>
</dbReference>
<dbReference type="EMBL" id="ML769610">
    <property type="protein sequence ID" value="KAE9391887.1"/>
    <property type="molecule type" value="Genomic_DNA"/>
</dbReference>
<name>A0A6A4H435_9AGAR</name>
<gene>
    <name evidence="1" type="ORF">BT96DRAFT_1023832</name>
</gene>
<proteinExistence type="predicted"/>
<dbReference type="AlphaFoldDB" id="A0A6A4H435"/>
<accession>A0A6A4H435</accession>
<sequence>MVLLSVKALGIITVCETRRSWQYQLTSKFNNEPSFTNSTKSPAPESDSQSVFDLPFDTYMAQASNIQCSPGSPSISDRILESLFSTPQCPPREPTPHLTPHQCRLSAGSQQVELADCELGESLVAQYMEQVMREMPEIQMIGDSDDEDDEEEKIVDLPIPPPALPSAQVSPSVTPCTASIHPTTAKILAEDPFYVPSKASNSAAEFFMENMHTALQHLYIVVA</sequence>